<evidence type="ECO:0000256" key="1">
    <source>
        <dbReference type="SAM" id="MobiDB-lite"/>
    </source>
</evidence>
<dbReference type="STRING" id="591159.SSQG_04437"/>
<accession>D9X5F6</accession>
<dbReference type="AlphaFoldDB" id="D9X5F6"/>
<reference evidence="3" key="1">
    <citation type="submission" date="2009-02" db="EMBL/GenBank/DDBJ databases">
        <title>Annotation of Streptomyces viridochromogenes strain DSM 40736.</title>
        <authorList>
            <consortium name="The Broad Institute Genome Sequencing Platform"/>
            <consortium name="Broad Institute Microbial Sequencing Center"/>
            <person name="Fischbach M."/>
            <person name="Godfrey P."/>
            <person name="Ward D."/>
            <person name="Young S."/>
            <person name="Zeng Q."/>
            <person name="Koehrsen M."/>
            <person name="Alvarado L."/>
            <person name="Berlin A.M."/>
            <person name="Bochicchio J."/>
            <person name="Borenstein D."/>
            <person name="Chapman S.B."/>
            <person name="Chen Z."/>
            <person name="Engels R."/>
            <person name="Freedman E."/>
            <person name="Gellesch M."/>
            <person name="Goldberg J."/>
            <person name="Griggs A."/>
            <person name="Gujja S."/>
            <person name="Heilman E.R."/>
            <person name="Heiman D.I."/>
            <person name="Hepburn T.A."/>
            <person name="Howarth C."/>
            <person name="Jen D."/>
            <person name="Larson L."/>
            <person name="Lewis B."/>
            <person name="Mehta T."/>
            <person name="Park D."/>
            <person name="Pearson M."/>
            <person name="Richards J."/>
            <person name="Roberts A."/>
            <person name="Saif S."/>
            <person name="Shea T.D."/>
            <person name="Shenoy N."/>
            <person name="Sisk P."/>
            <person name="Stolte C."/>
            <person name="Sykes S.N."/>
            <person name="Thomson T."/>
            <person name="Walk T."/>
            <person name="White J."/>
            <person name="Yandava C."/>
            <person name="Straight P."/>
            <person name="Clardy J."/>
            <person name="Hung D."/>
            <person name="Kolter R."/>
            <person name="Mekalanos J."/>
            <person name="Walker S."/>
            <person name="Walsh C.T."/>
            <person name="Wieland-Brown L.C."/>
            <person name="Haas B."/>
            <person name="Nusbaum C."/>
            <person name="Birren B."/>
        </authorList>
    </citation>
    <scope>NUCLEOTIDE SEQUENCE [LARGE SCALE GENOMIC DNA]</scope>
    <source>
        <strain evidence="3">DSM 40736 / JCM 4977 / BCRC 1201 / Tue 494</strain>
    </source>
</reference>
<organism evidence="2 3">
    <name type="scientific">Streptomyces viridochromogenes (strain DSM 40736 / JCM 4977 / BCRC 1201 / Tue 494)</name>
    <dbReference type="NCBI Taxonomy" id="591159"/>
    <lineage>
        <taxon>Bacteria</taxon>
        <taxon>Bacillati</taxon>
        <taxon>Actinomycetota</taxon>
        <taxon>Actinomycetes</taxon>
        <taxon>Kitasatosporales</taxon>
        <taxon>Streptomycetaceae</taxon>
        <taxon>Streptomyces</taxon>
    </lineage>
</organism>
<dbReference type="Proteomes" id="UP000004184">
    <property type="component" value="Unassembled WGS sequence"/>
</dbReference>
<proteinExistence type="predicted"/>
<evidence type="ECO:0000313" key="2">
    <source>
        <dbReference type="EMBL" id="EFL33918.1"/>
    </source>
</evidence>
<feature type="compositionally biased region" description="Low complexity" evidence="1">
    <location>
        <begin position="211"/>
        <end position="220"/>
    </location>
</feature>
<gene>
    <name evidence="2" type="ORF">SSQG_04437</name>
</gene>
<feature type="compositionally biased region" description="Low complexity" evidence="1">
    <location>
        <begin position="57"/>
        <end position="80"/>
    </location>
</feature>
<dbReference type="HOGENOM" id="CLU_894064_0_0_11"/>
<keyword evidence="3" id="KW-1185">Reference proteome</keyword>
<dbReference type="EMBL" id="GG657757">
    <property type="protein sequence ID" value="EFL33918.1"/>
    <property type="molecule type" value="Genomic_DNA"/>
</dbReference>
<feature type="region of interest" description="Disordered" evidence="1">
    <location>
        <begin position="134"/>
        <end position="187"/>
    </location>
</feature>
<feature type="compositionally biased region" description="Basic and acidic residues" evidence="1">
    <location>
        <begin position="223"/>
        <end position="234"/>
    </location>
</feature>
<evidence type="ECO:0000313" key="3">
    <source>
        <dbReference type="Proteomes" id="UP000004184"/>
    </source>
</evidence>
<feature type="region of interest" description="Disordered" evidence="1">
    <location>
        <begin position="49"/>
        <end position="80"/>
    </location>
</feature>
<protein>
    <submittedName>
        <fullName evidence="2">Predicted protein</fullName>
    </submittedName>
</protein>
<sequence length="311" mass="32865">MRGFRGSSHGTSMVPRRTGATGYVRAGCGARPHGRAPIRLLSPGPCCRSAESSPDLSAAGGSAEPEPAGPGRLRAARAPGKAGGRAVIRRAVIRRAVIRRAWLRRRASPTVWPTGFGSVAGLRVPRAACAGQLVAPAAESDPPRRRKPTGHGSAAQHRGAPNGCRPSPTGFPANAVLTPPPHPHPTALARGARAAIANVWRLPRRARRRAAANSTTNASSPVTDRKHWVDPVTRSDHGVPYLTKGRGGAAVSGMMIRKSCGRSGGWDRRTRRSLVRFAPWDLCAIRSGRFPPPSTGVGGSYWCPWSPCWGC</sequence>
<feature type="region of interest" description="Disordered" evidence="1">
    <location>
        <begin position="207"/>
        <end position="234"/>
    </location>
</feature>
<name>D9X5F6_STRVT</name>